<dbReference type="Proteomes" id="UP000317332">
    <property type="component" value="Unassembled WGS sequence"/>
</dbReference>
<reference evidence="1 2" key="1">
    <citation type="submission" date="2019-06" db="EMBL/GenBank/DDBJ databases">
        <title>Flavobacteriaceae Paucihalobacterium erythroidium CWB-1, complete genome.</title>
        <authorList>
            <person name="Wu S."/>
        </authorList>
    </citation>
    <scope>NUCLEOTIDE SEQUENCE [LARGE SCALE GENOMIC DNA]</scope>
    <source>
        <strain evidence="1 2">CWB-1</strain>
    </source>
</reference>
<dbReference type="AlphaFoldDB" id="A0A506PNZ8"/>
<name>A0A506PNZ8_9FLAO</name>
<gene>
    <name evidence="1" type="ORF">FJ651_06890</name>
</gene>
<dbReference type="EMBL" id="VHIQ01000003">
    <property type="protein sequence ID" value="TPV33880.1"/>
    <property type="molecule type" value="Genomic_DNA"/>
</dbReference>
<dbReference type="OrthoDB" id="964329at2"/>
<keyword evidence="2" id="KW-1185">Reference proteome</keyword>
<dbReference type="RefSeq" id="WP_140989746.1">
    <property type="nucleotide sequence ID" value="NZ_VHIQ01000003.1"/>
</dbReference>
<proteinExistence type="predicted"/>
<comment type="caution">
    <text evidence="1">The sequence shown here is derived from an EMBL/GenBank/DDBJ whole genome shotgun (WGS) entry which is preliminary data.</text>
</comment>
<evidence type="ECO:0000313" key="1">
    <source>
        <dbReference type="EMBL" id="TPV33880.1"/>
    </source>
</evidence>
<sequence>MEILTIEIKSSKVYKLLKSLEALNLIRVLKTDKQPSRKLSKKYASSIPGNVTDELQSQVAESRASWGA</sequence>
<protein>
    <submittedName>
        <fullName evidence="1">Uncharacterized protein</fullName>
    </submittedName>
</protein>
<organism evidence="1 2">
    <name type="scientific">Paucihalobacter ruber</name>
    <dbReference type="NCBI Taxonomy" id="2567861"/>
    <lineage>
        <taxon>Bacteria</taxon>
        <taxon>Pseudomonadati</taxon>
        <taxon>Bacteroidota</taxon>
        <taxon>Flavobacteriia</taxon>
        <taxon>Flavobacteriales</taxon>
        <taxon>Flavobacteriaceae</taxon>
        <taxon>Paucihalobacter</taxon>
    </lineage>
</organism>
<accession>A0A506PNZ8</accession>
<evidence type="ECO:0000313" key="2">
    <source>
        <dbReference type="Proteomes" id="UP000317332"/>
    </source>
</evidence>